<feature type="compositionally biased region" description="Low complexity" evidence="1">
    <location>
        <begin position="2558"/>
        <end position="2567"/>
    </location>
</feature>
<keyword evidence="3" id="KW-1185">Reference proteome</keyword>
<feature type="compositionally biased region" description="Gly residues" evidence="1">
    <location>
        <begin position="3201"/>
        <end position="3219"/>
    </location>
</feature>
<feature type="region of interest" description="Disordered" evidence="1">
    <location>
        <begin position="2380"/>
        <end position="2450"/>
    </location>
</feature>
<feature type="region of interest" description="Disordered" evidence="1">
    <location>
        <begin position="3427"/>
        <end position="3582"/>
    </location>
</feature>
<feature type="region of interest" description="Disordered" evidence="1">
    <location>
        <begin position="270"/>
        <end position="292"/>
    </location>
</feature>
<feature type="region of interest" description="Disordered" evidence="1">
    <location>
        <begin position="2579"/>
        <end position="2611"/>
    </location>
</feature>
<sequence length="3582" mass="345430">ALPTLPEGVAAEGVVDGLAERPDAAAGTGTSGGGFVQPAEARCGRGGFMSMPPISTPASTPVLGRQQGLSSTRLRPVPYTPLVGAAPTVAAVAAAASQPPLPRGAGGALAVAMAAAKAAAGAATAPPPTLRTRLALVFSTVHDAVCFCVHMQAMLTNCRWSPEVLELPDCKPIAVRPRAVGTDGQQAAAGGGGGGGGDGPAGGAAAPGKGGAASAAGNAGAGTDAGGGVVLASTQSSFVASSSPSPFSPSGAVDKMRSLISAGVKGRSGRTLRPAVASPRLTAHGSGPDRSGLSVSRFAAASAGLAGSGSAAGVFGARSLMPYGSAHVSYDPWGGGGAASSAGVSRSGSTTAWGAPLFNGSFGAAAGGGGGPSTGPHAPSRSPLGRLSRGAGGGGSPAYGSPYYGMPATGSASMPLPKLPAAAQVASALALPSHFYHRTGVAGAGAGAATGPPPTVLPPAPPPPPPQSGWPLATHRTATGVAVPAVPGGGGGGSVSYDNEQRDGVAVGGGGDGDGDGGDAAMAGPAVFGSVQSGLSQGGREIADIVIGSLDSDPDGPLELGKKRVGALGAGSGPGSLPPPSEAPPPGGFSPAPSPSSTSHLRRSYQAVTVSQLPLVQQQQQQSQHPVQVYPLSLLQTQPASAPIDSSSLVGSASTLVMAGYDLHAAAASPAAAAPASLPLPLAAGPDSDAAAASFSLAGMPAAALLDDGGGGGGSCEWPRRSGGDLTAMPRELPARELGLGLAAAGPRDEPALEVIPPPPAVGAALVDVYQAWVPPPLPSDGRPVAEGAEDTTWTNGIVVTGGSSSCCADGPVDNCERTGAAGAAEAEPPPPRDVARPNAVAVHASLGGGGGGGWRPWRLAHPQPAMSLASSAAGAVSPVLDAGAAGAGAAGAGAAGAAGASFVTGTGIAGPASPAASLPLPLPLPFPPVALKPHVQAVSPLFGRPSSRFQLMTHWSAASNGGGGGGGDSGVQCPVAASAIAAQFNGRAGPAAAAVWATAAAAALLPPPSPLADRPHASVPLMKIQLDEQEITPQYSAVSTNLMRLNACSYISGVVQNGVYDNAAAVASGCMGDGGDDGGCGTGAHAAALATLPAARPIVRSFGDQVRMTFEALEGVERSDPEAEVTVIFRGPRVVCGISTWQYGDEEGTAEYGGRRSGCGADEDDEDKDDEDEDEDDDEGQDEGERTDDNELYEISPVATANDGIGGGSGPLLASPPPPQQQQQQQRTTSHGPMLLDRVAPNCGQMPPLAVVPSGGGGGGGGGEYMDAAADDGGAAATAATAECLSYASLMNPLFNVATDGGGRTEDAERLDGAVAGASSGGCGAAGRSRGLSAGRREQWRRRRMPAPLRRALAICESGQGGFVLLDGATYSASSQEALQEQCMILHLGEYLLSGTGPGCHPSNLDLYLALDFAHLARLAHLRPLACAEQLSLGLPSAPVNSASICFSLVTGMQTLLAWNGEVAKAALGRLRDAALPALLHHGGYLVEDADGLLLTAFPSSRSALAWALECQDEAKHLDWPEELLGHVLGEAVYVDDDLAAADEKQGQEGQQGQQGQEGQQEGPAHSVEDGGGGQSSGGDGMPTALGGGGGGGGGGARRHLVFRGLRIKSGLDCGDVLARVHATTGRMTYRGRVMNRAARIAGMATAGQVLCSRGLWDSSGLAVSPDLCQQALAVGESMGEVQLKGLSAKMEVINCVRILRSEMAPPHLDLQQQQELQPEEALSMSRLPEGYGQDHFQLGEHAAVGVGVAAGAAAAAGSLSDGPRPPPLPLELLGSAADAASPVLMQAVPLLSDSDSDSGGGGGGGGVALGGADGAGVAANGGAGDSDSARELASAIAADGVSGVARDRALAAVTAAPERRTPAGVAADAAAAAALESEAAIARASVISRASLTNMAGDGQRCTPSKSPLATAPSGTASTSASLAAALAAARIRRASMLRSSRCLHTSGMPLDRAAAAGGGNGGSTVLGSVLLAEDDEDDIADRLVAGFSSEGSGDGSDGGGSGSDGSAAGVAALHGMLRRQRPQPTGGAGHSGTFPAAAAAAAAAGQGGAGGGGGAAAAGAPKGHLASNFKKALRAVKRSLVDEPGGGGSGSDGSVSDGGRGERPSGFSTAAAAAAGDPVARLRRPPPRRKSELIKPSTLTGAAGAGGGGARLLNHLRSLATNRGRGRGGGDLYGEEEEDESRFRPTASANSEFFPSRTGSSMLSATRSHLLLRGVGGGGGSGVPFAAGQRSGGGNADTTGGDIGGGAAAANRVSAANGGSGGGGGLFGHTSSRLAGGSLVAEMSLASMTMRRHMPVSQLLGTAVSAGKRSFRSVALAVDTTSSGGGGGGGASAATPAAISPSTALPTSSPPPSQSFRKALSYRRGTPAFGAEDITYGIQENDGEEEEEQGDGAGDGDRRRSTEGDDDAAVDADPAARSWAASLRRSSETRRPSSIAQGGSGTLAAAPSLPSRLASFTSSFLQRSMSKRWGGGAAAAAAPGQTLPDGAGDSRPWSGASQLDVAAAAAAAVSRDVSGSRPASTHRTAGGDGGEGGGSRDHGSGAAPRTSAGGGGHDGSAAAAAAAARPTGRLLSRIASLRRPGEKALESSGGGGGGSVPAQESKFRRPSDSLLASAATSVLPHSATAGASISPSRAPPTATASLSTRGSHPLGRSATGLGSAFGAEAATELGDRPRSSGQEGHGAVPPAALGAPSQPGCLVAPAVTAGGSGASAATVAAALHTLPSSRSINARWSSPHVDAHGPGGSVGSGGGGMYGSGGGYGGGSVRIPAGAAGGAAAATAGSGGGGMYGSGGGYGGGSVRIPAGAAGGAAAATAGSGGGGMYGSGGGYGGGSVRIPAGAAGGAAAATAGSGGGGGGVAASSTHAGDHTVGAGGSAWGSLFSSLHNFLGLSHQSGAGRGGAGQGGAGQTGAGQGGAAAGATCPNSPRASVVRQPSSTVLGGGSGGGSGGNGGRAGRRRSQQHHTIEDAADGGGAGSGGGSGGNGRAGRRRSQQHHTIEDAADGGGGTGGGGGGGLNSSSHAAVAATPRNRRRSVIEVSGNVLILNVGASYAAGGDWPLAVESENYGYAGGSTMLADTSYGGGLLAVGGGGAAAAAAADGDALYGGAFDVSELLDRGGFNPQPSAAFNAASGSLPGPAAGRAAAAAGDAPGSPRHRQSARRLSALLGNGGGGGGGGAKSRTDAGDRTFSPRRQPSRVSKAGGGGGEGGGEGGGGGTRGGTWDSLPVRQPPPPSSSAGAAAAASNAALQVQRPGPSAGGGHELETGSSGGGLGRLVRGLSGLVSRGSSTARDGGGGGGRHPFGSSRRVSGSNRYPNVTSGAAVARSSGSASLMGQTGSPVLSAAAAATALALHTSRGSGGVGGVGGGGSGSDSDALGQQSASPRVRATATAPGCGSASGEAAAAAPAGRRLVPELARSARELVSRALTSRSTYSAGSGGGGAGSGSEGGGSGRVGGGFSPDRDRDRHGALSPLHDPPAALQWEVSISPVEQDRVPDSSVYWRQEREQQPQPQLHPPQELAGRGAAQQGCDGPGLGVADGSPTAVSPACHRGDVDADAGADAGWPGDDDVGAVGGEGVGAELA</sequence>
<feature type="compositionally biased region" description="Pro residues" evidence="1">
    <location>
        <begin position="576"/>
        <end position="594"/>
    </location>
</feature>
<feature type="compositionally biased region" description="Gly residues" evidence="1">
    <location>
        <begin position="3436"/>
        <end position="3458"/>
    </location>
</feature>
<reference evidence="2 3" key="1">
    <citation type="journal article" date="2023" name="Commun. Biol.">
        <title>Reorganization of the ancestral sex-determining regions during the evolution of trioecy in Pleodorina starrii.</title>
        <authorList>
            <person name="Takahashi K."/>
            <person name="Suzuki S."/>
            <person name="Kawai-Toyooka H."/>
            <person name="Yamamoto K."/>
            <person name="Hamaji T."/>
            <person name="Ootsuki R."/>
            <person name="Yamaguchi H."/>
            <person name="Kawachi M."/>
            <person name="Higashiyama T."/>
            <person name="Nozaki H."/>
        </authorList>
    </citation>
    <scope>NUCLEOTIDE SEQUENCE [LARGE SCALE GENOMIC DNA]</scope>
    <source>
        <strain evidence="2 3">NIES-4479</strain>
    </source>
</reference>
<feature type="region of interest" description="Disordered" evidence="1">
    <location>
        <begin position="3138"/>
        <end position="3336"/>
    </location>
</feature>
<feature type="region of interest" description="Disordered" evidence="1">
    <location>
        <begin position="2897"/>
        <end position="3031"/>
    </location>
</feature>
<evidence type="ECO:0000313" key="2">
    <source>
        <dbReference type="EMBL" id="GLC52846.1"/>
    </source>
</evidence>
<feature type="region of interest" description="Disordered" evidence="1">
    <location>
        <begin position="365"/>
        <end position="393"/>
    </location>
</feature>
<feature type="compositionally biased region" description="Low complexity" evidence="1">
    <location>
        <begin position="1549"/>
        <end position="1564"/>
    </location>
</feature>
<feature type="region of interest" description="Disordered" evidence="1">
    <location>
        <begin position="1148"/>
        <end position="1231"/>
    </location>
</feature>
<dbReference type="GO" id="GO:0016491">
    <property type="term" value="F:oxidoreductase activity"/>
    <property type="evidence" value="ECO:0007669"/>
    <property type="project" value="InterPro"/>
</dbReference>
<feature type="region of interest" description="Disordered" evidence="1">
    <location>
        <begin position="181"/>
        <end position="219"/>
    </location>
</feature>
<evidence type="ECO:0000313" key="3">
    <source>
        <dbReference type="Proteomes" id="UP001165080"/>
    </source>
</evidence>
<feature type="compositionally biased region" description="Low complexity" evidence="1">
    <location>
        <begin position="2414"/>
        <end position="2427"/>
    </location>
</feature>
<feature type="compositionally biased region" description="Low complexity" evidence="1">
    <location>
        <begin position="374"/>
        <end position="389"/>
    </location>
</feature>
<feature type="region of interest" description="Disordered" evidence="1">
    <location>
        <begin position="3355"/>
        <end position="3409"/>
    </location>
</feature>
<feature type="compositionally biased region" description="Gly residues" evidence="1">
    <location>
        <begin position="1571"/>
        <end position="1594"/>
    </location>
</feature>
<feature type="compositionally biased region" description="Low complexity" evidence="1">
    <location>
        <begin position="203"/>
        <end position="218"/>
    </location>
</feature>
<feature type="compositionally biased region" description="Pro residues" evidence="1">
    <location>
        <begin position="451"/>
        <end position="467"/>
    </location>
</feature>
<feature type="compositionally biased region" description="Gly residues" evidence="1">
    <location>
        <begin position="2941"/>
        <end position="2955"/>
    </location>
</feature>
<feature type="compositionally biased region" description="Low complexity" evidence="1">
    <location>
        <begin position="3235"/>
        <end position="3247"/>
    </location>
</feature>
<feature type="region of interest" description="Disordered" evidence="1">
    <location>
        <begin position="2627"/>
        <end position="2692"/>
    </location>
</feature>
<evidence type="ECO:0008006" key="4">
    <source>
        <dbReference type="Google" id="ProtNLM"/>
    </source>
</evidence>
<feature type="compositionally biased region" description="Acidic residues" evidence="1">
    <location>
        <begin position="2384"/>
        <end position="2393"/>
    </location>
</feature>
<feature type="compositionally biased region" description="Acidic residues" evidence="1">
    <location>
        <begin position="1162"/>
        <end position="1183"/>
    </location>
</feature>
<feature type="region of interest" description="Disordered" evidence="1">
    <location>
        <begin position="1897"/>
        <end position="1918"/>
    </location>
</feature>
<feature type="compositionally biased region" description="Polar residues" evidence="1">
    <location>
        <begin position="2190"/>
        <end position="2203"/>
    </location>
</feature>
<feature type="compositionally biased region" description="Low complexity" evidence="1">
    <location>
        <begin position="3391"/>
        <end position="3408"/>
    </location>
</feature>
<gene>
    <name evidence="2" type="primary">PLESTMB000748</name>
    <name evidence="2" type="ORF">PLESTB_000674900</name>
</gene>
<proteinExistence type="predicted"/>
<feature type="compositionally biased region" description="Gly residues" evidence="1">
    <location>
        <begin position="3004"/>
        <end position="3017"/>
    </location>
</feature>
<feature type="compositionally biased region" description="Gly residues" evidence="1">
    <location>
        <begin position="3571"/>
        <end position="3582"/>
    </location>
</feature>
<feature type="compositionally biased region" description="Low complexity" evidence="1">
    <location>
        <begin position="1909"/>
        <end position="1918"/>
    </location>
</feature>
<comment type="caution">
    <text evidence="2">The sequence shown here is derived from an EMBL/GenBank/DDBJ whole genome shotgun (WGS) entry which is preliminary data.</text>
</comment>
<dbReference type="PROSITE" id="PS01162">
    <property type="entry name" value="QOR_ZETA_CRYSTAL"/>
    <property type="match status" value="1"/>
</dbReference>
<feature type="compositionally biased region" description="Gly residues" evidence="1">
    <location>
        <begin position="2898"/>
        <end position="2919"/>
    </location>
</feature>
<feature type="compositionally biased region" description="Low complexity" evidence="1">
    <location>
        <begin position="3319"/>
        <end position="3331"/>
    </location>
</feature>
<feature type="non-terminal residue" evidence="2">
    <location>
        <position position="1"/>
    </location>
</feature>
<protein>
    <recommendedName>
        <fullName evidence="4">Guanylate cyclase domain-containing protein</fullName>
    </recommendedName>
</protein>
<dbReference type="Gene3D" id="3.30.70.1230">
    <property type="entry name" value="Nucleotide cyclase"/>
    <property type="match status" value="1"/>
</dbReference>
<evidence type="ECO:0000256" key="1">
    <source>
        <dbReference type="SAM" id="MobiDB-lite"/>
    </source>
</evidence>
<feature type="region of interest" description="Disordered" evidence="1">
    <location>
        <begin position="1544"/>
        <end position="1594"/>
    </location>
</feature>
<feature type="compositionally biased region" description="Polar residues" evidence="1">
    <location>
        <begin position="3308"/>
        <end position="3318"/>
    </location>
</feature>
<feature type="compositionally biased region" description="Low complexity" evidence="1">
    <location>
        <begin position="3274"/>
        <end position="3291"/>
    </location>
</feature>
<feature type="region of interest" description="Disordered" evidence="1">
    <location>
        <begin position="548"/>
        <end position="604"/>
    </location>
</feature>
<feature type="region of interest" description="Disordered" evidence="1">
    <location>
        <begin position="2513"/>
        <end position="2567"/>
    </location>
</feature>
<feature type="compositionally biased region" description="Gly residues" evidence="1">
    <location>
        <begin position="3168"/>
        <end position="3178"/>
    </location>
</feature>
<feature type="compositionally biased region" description="Gly residues" evidence="1">
    <location>
        <begin position="2972"/>
        <end position="2987"/>
    </location>
</feature>
<feature type="compositionally biased region" description="Low complexity" evidence="1">
    <location>
        <begin position="3138"/>
        <end position="3153"/>
    </location>
</feature>
<feature type="compositionally biased region" description="Low complexity" evidence="1">
    <location>
        <begin position="3508"/>
        <end position="3519"/>
    </location>
</feature>
<name>A0A9W6F244_9CHLO</name>
<feature type="region of interest" description="Disordered" evidence="1">
    <location>
        <begin position="446"/>
        <end position="467"/>
    </location>
</feature>
<dbReference type="EMBL" id="BRXU01000006">
    <property type="protein sequence ID" value="GLC52846.1"/>
    <property type="molecule type" value="Genomic_DNA"/>
</dbReference>
<feature type="region of interest" description="Disordered" evidence="1">
    <location>
        <begin position="2475"/>
        <end position="2498"/>
    </location>
</feature>
<dbReference type="SUPFAM" id="SSF55073">
    <property type="entry name" value="Nucleotide cyclase"/>
    <property type="match status" value="1"/>
</dbReference>
<feature type="compositionally biased region" description="Gly residues" evidence="1">
    <location>
        <begin position="3357"/>
        <end position="3370"/>
    </location>
</feature>
<feature type="compositionally biased region" description="Polar residues" evidence="1">
    <location>
        <begin position="2924"/>
        <end position="2940"/>
    </location>
</feature>
<feature type="region of interest" description="Disordered" evidence="1">
    <location>
        <begin position="2324"/>
        <end position="2360"/>
    </location>
</feature>
<feature type="region of interest" description="Disordered" evidence="1">
    <location>
        <begin position="489"/>
        <end position="525"/>
    </location>
</feature>
<feature type="region of interest" description="Disordered" evidence="1">
    <location>
        <begin position="2164"/>
        <end position="2203"/>
    </location>
</feature>
<dbReference type="Proteomes" id="UP001165080">
    <property type="component" value="Unassembled WGS sequence"/>
</dbReference>
<organism evidence="2 3">
    <name type="scientific">Pleodorina starrii</name>
    <dbReference type="NCBI Taxonomy" id="330485"/>
    <lineage>
        <taxon>Eukaryota</taxon>
        <taxon>Viridiplantae</taxon>
        <taxon>Chlorophyta</taxon>
        <taxon>core chlorophytes</taxon>
        <taxon>Chlorophyceae</taxon>
        <taxon>CS clade</taxon>
        <taxon>Chlamydomonadales</taxon>
        <taxon>Volvocaceae</taxon>
        <taxon>Pleodorina</taxon>
    </lineage>
</organism>
<feature type="region of interest" description="Disordered" evidence="1">
    <location>
        <begin position="2083"/>
        <end position="2151"/>
    </location>
</feature>
<feature type="compositionally biased region" description="Gly residues" evidence="1">
    <location>
        <begin position="1995"/>
        <end position="2006"/>
    </location>
</feature>
<accession>A0A9W6F244</accession>
<feature type="compositionally biased region" description="Gly residues" evidence="1">
    <location>
        <begin position="189"/>
        <end position="202"/>
    </location>
</feature>
<dbReference type="InterPro" id="IPR029787">
    <property type="entry name" value="Nucleotide_cyclase"/>
</dbReference>
<feature type="region of interest" description="Disordered" evidence="1">
    <location>
        <begin position="1989"/>
        <end position="2011"/>
    </location>
</feature>
<dbReference type="GO" id="GO:0008270">
    <property type="term" value="F:zinc ion binding"/>
    <property type="evidence" value="ECO:0007669"/>
    <property type="project" value="InterPro"/>
</dbReference>
<feature type="compositionally biased region" description="Low complexity" evidence="1">
    <location>
        <begin position="2335"/>
        <end position="2350"/>
    </location>
</feature>
<dbReference type="InterPro" id="IPR002364">
    <property type="entry name" value="Quin_OxRdtase/zeta-crystal_CS"/>
</dbReference>